<reference evidence="1" key="1">
    <citation type="submission" date="2018-02" db="EMBL/GenBank/DDBJ databases">
        <title>Rhizophora mucronata_Transcriptome.</title>
        <authorList>
            <person name="Meera S.P."/>
            <person name="Sreeshan A."/>
            <person name="Augustine A."/>
        </authorList>
    </citation>
    <scope>NUCLEOTIDE SEQUENCE</scope>
    <source>
        <tissue evidence="1">Leaf</tissue>
    </source>
</reference>
<name>A0A2P2QE89_RHIMU</name>
<sequence>MISQKRGVEENFFNGSH</sequence>
<accession>A0A2P2QE89</accession>
<dbReference type="AlphaFoldDB" id="A0A2P2QE89"/>
<protein>
    <submittedName>
        <fullName evidence="1">Uncharacterized protein</fullName>
    </submittedName>
</protein>
<dbReference type="EMBL" id="GGEC01084866">
    <property type="protein sequence ID" value="MBX65350.1"/>
    <property type="molecule type" value="Transcribed_RNA"/>
</dbReference>
<proteinExistence type="predicted"/>
<organism evidence="1">
    <name type="scientific">Rhizophora mucronata</name>
    <name type="common">Asiatic mangrove</name>
    <dbReference type="NCBI Taxonomy" id="61149"/>
    <lineage>
        <taxon>Eukaryota</taxon>
        <taxon>Viridiplantae</taxon>
        <taxon>Streptophyta</taxon>
        <taxon>Embryophyta</taxon>
        <taxon>Tracheophyta</taxon>
        <taxon>Spermatophyta</taxon>
        <taxon>Magnoliopsida</taxon>
        <taxon>eudicotyledons</taxon>
        <taxon>Gunneridae</taxon>
        <taxon>Pentapetalae</taxon>
        <taxon>rosids</taxon>
        <taxon>fabids</taxon>
        <taxon>Malpighiales</taxon>
        <taxon>Rhizophoraceae</taxon>
        <taxon>Rhizophora</taxon>
    </lineage>
</organism>
<evidence type="ECO:0000313" key="1">
    <source>
        <dbReference type="EMBL" id="MBX65350.1"/>
    </source>
</evidence>